<dbReference type="PROSITE" id="PS00187">
    <property type="entry name" value="TPP_ENZYMES"/>
    <property type="match status" value="1"/>
</dbReference>
<dbReference type="Gene3D" id="3.40.50.970">
    <property type="match status" value="1"/>
</dbReference>
<organism evidence="6 7">
    <name type="scientific">Ruegeria haliotis</name>
    <dbReference type="NCBI Taxonomy" id="2747601"/>
    <lineage>
        <taxon>Bacteria</taxon>
        <taxon>Pseudomonadati</taxon>
        <taxon>Pseudomonadota</taxon>
        <taxon>Alphaproteobacteria</taxon>
        <taxon>Rhodobacterales</taxon>
        <taxon>Roseobacteraceae</taxon>
        <taxon>Ruegeria</taxon>
    </lineage>
</organism>
<evidence type="ECO:0000259" key="5">
    <source>
        <dbReference type="Pfam" id="PF02775"/>
    </source>
</evidence>
<evidence type="ECO:0000313" key="7">
    <source>
        <dbReference type="Proteomes" id="UP000630805"/>
    </source>
</evidence>
<dbReference type="PANTHER" id="PTHR42818">
    <property type="entry name" value="SULFOPYRUVATE DECARBOXYLASE SUBUNIT ALPHA"/>
    <property type="match status" value="1"/>
</dbReference>
<accession>A0ABX2PW92</accession>
<dbReference type="InterPro" id="IPR011766">
    <property type="entry name" value="TPP_enzyme_TPP-bd"/>
</dbReference>
<comment type="caution">
    <text evidence="6">The sequence shown here is derived from an EMBL/GenBank/DDBJ whole genome shotgun (WGS) entry which is preliminary data.</text>
</comment>
<dbReference type="SUPFAM" id="SSF52518">
    <property type="entry name" value="Thiamin diphosphate-binding fold (THDP-binding)"/>
    <property type="match status" value="1"/>
</dbReference>
<keyword evidence="2" id="KW-0210">Decarboxylase</keyword>
<keyword evidence="3" id="KW-0786">Thiamine pyrophosphate</keyword>
<dbReference type="Proteomes" id="UP000630805">
    <property type="component" value="Unassembled WGS sequence"/>
</dbReference>
<dbReference type="PANTHER" id="PTHR42818:SF1">
    <property type="entry name" value="SULFOPYRUVATE DECARBOXYLASE"/>
    <property type="match status" value="1"/>
</dbReference>
<protein>
    <submittedName>
        <fullName evidence="6">Thiamine pyrophosphate-binding protein</fullName>
    </submittedName>
</protein>
<feature type="domain" description="Thiamine pyrophosphate enzyme TPP-binding" evidence="5">
    <location>
        <begin position="40"/>
        <end position="158"/>
    </location>
</feature>
<evidence type="ECO:0000256" key="3">
    <source>
        <dbReference type="ARBA" id="ARBA00023052"/>
    </source>
</evidence>
<sequence>MTMHRDSALKALIPHIHDDDIVVAVYQSCFDWLALNPRDLNYVAVGAMGQASSHGLGLALANPGRRVIVLDGDGSLLMNLGALVTIANAGVANLYHFLSANRVYEVNGAHPLPGADRVDFAAMAWAAGYAGVQRFGNVDRFAAAIPQVLSLSGPQFISMEIKPGAAYPRDYAYIHSAQARSSFRAALNRG</sequence>
<gene>
    <name evidence="6" type="ORF">HW561_21980</name>
</gene>
<keyword evidence="1" id="KW-0808">Transferase</keyword>
<keyword evidence="7" id="KW-1185">Reference proteome</keyword>
<dbReference type="InterPro" id="IPR051818">
    <property type="entry name" value="TPP_dependent_decarboxylase"/>
</dbReference>
<evidence type="ECO:0000313" key="6">
    <source>
        <dbReference type="EMBL" id="NVO58455.1"/>
    </source>
</evidence>
<evidence type="ECO:0000256" key="1">
    <source>
        <dbReference type="ARBA" id="ARBA00022679"/>
    </source>
</evidence>
<dbReference type="RefSeq" id="WP_176867497.1">
    <property type="nucleotide sequence ID" value="NZ_JABXWT010000026.1"/>
</dbReference>
<name>A0ABX2PW92_9RHOB</name>
<reference evidence="6 7" key="1">
    <citation type="submission" date="2020-06" db="EMBL/GenBank/DDBJ databases">
        <authorList>
            <person name="Cao W.R."/>
        </authorList>
    </citation>
    <scope>NUCLEOTIDE SEQUENCE [LARGE SCALE GENOMIC DNA]</scope>
    <source>
        <strain evidence="6 7">B1Z28</strain>
    </source>
</reference>
<dbReference type="InterPro" id="IPR000399">
    <property type="entry name" value="TPP-bd_CS"/>
</dbReference>
<keyword evidence="4" id="KW-0456">Lyase</keyword>
<dbReference type="InterPro" id="IPR029061">
    <property type="entry name" value="THDP-binding"/>
</dbReference>
<proteinExistence type="predicted"/>
<dbReference type="Pfam" id="PF02775">
    <property type="entry name" value="TPP_enzyme_C"/>
    <property type="match status" value="1"/>
</dbReference>
<evidence type="ECO:0000256" key="4">
    <source>
        <dbReference type="ARBA" id="ARBA00023239"/>
    </source>
</evidence>
<evidence type="ECO:0000256" key="2">
    <source>
        <dbReference type="ARBA" id="ARBA00022793"/>
    </source>
</evidence>
<dbReference type="EMBL" id="JABXWT010000026">
    <property type="protein sequence ID" value="NVO58455.1"/>
    <property type="molecule type" value="Genomic_DNA"/>
</dbReference>